<protein>
    <submittedName>
        <fullName evidence="1">Uncharacterized protein</fullName>
    </submittedName>
</protein>
<dbReference type="EMBL" id="PYAW01000003">
    <property type="protein sequence ID" value="PSL46737.1"/>
    <property type="molecule type" value="Genomic_DNA"/>
</dbReference>
<gene>
    <name evidence="1" type="ORF">CLV51_103719</name>
</gene>
<organism evidence="1 2">
    <name type="scientific">Chitinophaga niastensis</name>
    <dbReference type="NCBI Taxonomy" id="536980"/>
    <lineage>
        <taxon>Bacteria</taxon>
        <taxon>Pseudomonadati</taxon>
        <taxon>Bacteroidota</taxon>
        <taxon>Chitinophagia</taxon>
        <taxon>Chitinophagales</taxon>
        <taxon>Chitinophagaceae</taxon>
        <taxon>Chitinophaga</taxon>
    </lineage>
</organism>
<accession>A0A2P8HKJ5</accession>
<dbReference type="Proteomes" id="UP000240971">
    <property type="component" value="Unassembled WGS sequence"/>
</dbReference>
<comment type="caution">
    <text evidence="1">The sequence shown here is derived from an EMBL/GenBank/DDBJ whole genome shotgun (WGS) entry which is preliminary data.</text>
</comment>
<keyword evidence="2" id="KW-1185">Reference proteome</keyword>
<reference evidence="1 2" key="1">
    <citation type="submission" date="2018-03" db="EMBL/GenBank/DDBJ databases">
        <title>Genomic Encyclopedia of Archaeal and Bacterial Type Strains, Phase II (KMG-II): from individual species to whole genera.</title>
        <authorList>
            <person name="Goeker M."/>
        </authorList>
    </citation>
    <scope>NUCLEOTIDE SEQUENCE [LARGE SCALE GENOMIC DNA]</scope>
    <source>
        <strain evidence="1 2">DSM 24859</strain>
    </source>
</reference>
<dbReference type="AlphaFoldDB" id="A0A2P8HKJ5"/>
<name>A0A2P8HKJ5_CHINA</name>
<sequence length="66" mass="7510">MRISVIGSPGTCCNVSLSLSDETEKPLPAIILISQIVLWQIAEDALMAFFMVYVFNMRFHLFYIPQ</sequence>
<evidence type="ECO:0000313" key="1">
    <source>
        <dbReference type="EMBL" id="PSL46737.1"/>
    </source>
</evidence>
<proteinExistence type="predicted"/>
<evidence type="ECO:0000313" key="2">
    <source>
        <dbReference type="Proteomes" id="UP000240971"/>
    </source>
</evidence>